<dbReference type="InterPro" id="IPR036515">
    <property type="entry name" value="Transposase_17_sf"/>
</dbReference>
<dbReference type="PANTHER" id="PTHR33360:SF2">
    <property type="entry name" value="TRANSPOSASE FOR INSERTION SEQUENCE ELEMENT IS200"/>
    <property type="match status" value="1"/>
</dbReference>
<dbReference type="Gene3D" id="3.30.70.1290">
    <property type="entry name" value="Transposase IS200-like"/>
    <property type="match status" value="1"/>
</dbReference>
<dbReference type="NCBIfam" id="NF033573">
    <property type="entry name" value="transpos_IS200"/>
    <property type="match status" value="1"/>
</dbReference>
<gene>
    <name evidence="2" type="ORF">Rifp1Sym_au00040</name>
</gene>
<dbReference type="Pfam" id="PF01797">
    <property type="entry name" value="Y1_Tnp"/>
    <property type="match status" value="1"/>
</dbReference>
<dbReference type="Proteomes" id="UP000004491">
    <property type="component" value="Unassembled WGS sequence"/>
</dbReference>
<reference evidence="2" key="1">
    <citation type="journal article" date="2011" name="ISME J.">
        <title>The endosymbionts of the deep-sea tubeworms Riftia pachyptila and Tevnia jerichonana share an identical physiology as revealed by proteogenomic analyses.</title>
        <authorList>
            <person name="Gardebrecht A."/>
            <person name="Markert S."/>
            <person name="Felbeck H."/>
            <person name="Thuermer A."/>
            <person name="Albrecht D."/>
            <person name="Wollherr A."/>
            <person name="Kabisch J."/>
            <person name="Lehmann R."/>
            <person name="Daniel R."/>
            <person name="Liesegang H."/>
            <person name="Hecker M."/>
            <person name="Sievert S.M."/>
            <person name="Schweder T."/>
        </authorList>
    </citation>
    <scope>NUCLEOTIDE SEQUENCE [LARGE SCALE GENOMIC DNA]</scope>
</reference>
<sequence length="87" mass="10166">MKDYKRGSHTVWDCKYHLVWTTKYRYPVLGGDVGHRCRELLREIAMSQEMVIYAGSINRDHVHMLIGIPPQLSVSRAVQYLKGKEFT</sequence>
<dbReference type="GO" id="GO:0004803">
    <property type="term" value="F:transposase activity"/>
    <property type="evidence" value="ECO:0007669"/>
    <property type="project" value="InterPro"/>
</dbReference>
<organism evidence="2 3">
    <name type="scientific">endosymbiont of Riftia pachyptila</name>
    <name type="common">vent Ph05</name>
    <dbReference type="NCBI Taxonomy" id="1048808"/>
    <lineage>
        <taxon>Bacteria</taxon>
        <taxon>Pseudomonadati</taxon>
        <taxon>Pseudomonadota</taxon>
        <taxon>Gammaproteobacteria</taxon>
        <taxon>sulfur-oxidizing symbionts</taxon>
    </lineage>
</organism>
<protein>
    <submittedName>
        <fullName evidence="2">Transposase IS200-family protein</fullName>
    </submittedName>
</protein>
<evidence type="ECO:0000313" key="3">
    <source>
        <dbReference type="Proteomes" id="UP000004491"/>
    </source>
</evidence>
<evidence type="ECO:0000259" key="1">
    <source>
        <dbReference type="SMART" id="SM01321"/>
    </source>
</evidence>
<dbReference type="GO" id="GO:0006313">
    <property type="term" value="P:DNA transposition"/>
    <property type="evidence" value="ECO:0007669"/>
    <property type="project" value="InterPro"/>
</dbReference>
<keyword evidence="3" id="KW-1185">Reference proteome</keyword>
<dbReference type="InterPro" id="IPR002686">
    <property type="entry name" value="Transposase_17"/>
</dbReference>
<dbReference type="AlphaFoldDB" id="G2DBR1"/>
<dbReference type="SMART" id="SM01321">
    <property type="entry name" value="Y1_Tnp"/>
    <property type="match status" value="1"/>
</dbReference>
<dbReference type="GO" id="GO:0003677">
    <property type="term" value="F:DNA binding"/>
    <property type="evidence" value="ECO:0007669"/>
    <property type="project" value="InterPro"/>
</dbReference>
<feature type="domain" description="Transposase IS200-like" evidence="1">
    <location>
        <begin position="11"/>
        <end position="87"/>
    </location>
</feature>
<dbReference type="PANTHER" id="PTHR33360">
    <property type="entry name" value="TRANSPOSASE FOR INSERTION SEQUENCE ELEMENT IS200"/>
    <property type="match status" value="1"/>
</dbReference>
<comment type="caution">
    <text evidence="2">The sequence shown here is derived from an EMBL/GenBank/DDBJ whole genome shotgun (WGS) entry which is preliminary data.</text>
</comment>
<evidence type="ECO:0000313" key="2">
    <source>
        <dbReference type="EMBL" id="EGV51924.1"/>
    </source>
</evidence>
<dbReference type="SUPFAM" id="SSF143422">
    <property type="entry name" value="Transposase IS200-like"/>
    <property type="match status" value="1"/>
</dbReference>
<accession>G2DBR1</accession>
<dbReference type="EMBL" id="AFOC01000021">
    <property type="protein sequence ID" value="EGV51924.1"/>
    <property type="molecule type" value="Genomic_DNA"/>
</dbReference>
<proteinExistence type="predicted"/>
<name>G2DBR1_9GAMM</name>